<comment type="similarity">
    <text evidence="1">Belongs to the LytR/CpsA/Psr (LCP) family.</text>
</comment>
<dbReference type="EMBL" id="BAAADO010000002">
    <property type="protein sequence ID" value="GAA0484946.1"/>
    <property type="molecule type" value="Genomic_DNA"/>
</dbReference>
<dbReference type="Pfam" id="PF03816">
    <property type="entry name" value="LytR_cpsA_psr"/>
    <property type="match status" value="1"/>
</dbReference>
<protein>
    <submittedName>
        <fullName evidence="7">Transcription antiterminator LytR</fullName>
    </submittedName>
</protein>
<feature type="transmembrane region" description="Helical" evidence="5">
    <location>
        <begin position="21"/>
        <end position="41"/>
    </location>
</feature>
<keyword evidence="5" id="KW-0472">Membrane</keyword>
<dbReference type="Proteomes" id="UP001500880">
    <property type="component" value="Unassembled WGS sequence"/>
</dbReference>
<dbReference type="Gene3D" id="3.40.630.190">
    <property type="entry name" value="LCP protein"/>
    <property type="match status" value="1"/>
</dbReference>
<keyword evidence="3" id="KW-0735">Signal-anchor</keyword>
<dbReference type="PANTHER" id="PTHR33392:SF6">
    <property type="entry name" value="POLYISOPRENYL-TEICHOIC ACID--PEPTIDOGLYCAN TEICHOIC ACID TRANSFERASE TAGU"/>
    <property type="match status" value="1"/>
</dbReference>
<name>A0ABP3KSA2_9BACI</name>
<keyword evidence="4 5" id="KW-1133">Transmembrane helix</keyword>
<dbReference type="InterPro" id="IPR004474">
    <property type="entry name" value="LytR_CpsA_psr"/>
</dbReference>
<proteinExistence type="inferred from homology"/>
<feature type="domain" description="Cell envelope-related transcriptional attenuator" evidence="6">
    <location>
        <begin position="91"/>
        <end position="238"/>
    </location>
</feature>
<keyword evidence="2 5" id="KW-0812">Transmembrane</keyword>
<dbReference type="PANTHER" id="PTHR33392">
    <property type="entry name" value="POLYISOPRENYL-TEICHOIC ACID--PEPTIDOGLYCAN TEICHOIC ACID TRANSFERASE TAGU"/>
    <property type="match status" value="1"/>
</dbReference>
<accession>A0ABP3KSA2</accession>
<evidence type="ECO:0000256" key="3">
    <source>
        <dbReference type="ARBA" id="ARBA00022968"/>
    </source>
</evidence>
<keyword evidence="8" id="KW-1185">Reference proteome</keyword>
<evidence type="ECO:0000313" key="7">
    <source>
        <dbReference type="EMBL" id="GAA0484946.1"/>
    </source>
</evidence>
<evidence type="ECO:0000256" key="5">
    <source>
        <dbReference type="SAM" id="Phobius"/>
    </source>
</evidence>
<evidence type="ECO:0000259" key="6">
    <source>
        <dbReference type="Pfam" id="PF03816"/>
    </source>
</evidence>
<organism evidence="7 8">
    <name type="scientific">Salinibacillus aidingensis</name>
    <dbReference type="NCBI Taxonomy" id="237684"/>
    <lineage>
        <taxon>Bacteria</taxon>
        <taxon>Bacillati</taxon>
        <taxon>Bacillota</taxon>
        <taxon>Bacilli</taxon>
        <taxon>Bacillales</taxon>
        <taxon>Bacillaceae</taxon>
        <taxon>Salinibacillus</taxon>
    </lineage>
</organism>
<evidence type="ECO:0000256" key="1">
    <source>
        <dbReference type="ARBA" id="ARBA00006068"/>
    </source>
</evidence>
<comment type="caution">
    <text evidence="7">The sequence shown here is derived from an EMBL/GenBank/DDBJ whole genome shotgun (WGS) entry which is preliminary data.</text>
</comment>
<evidence type="ECO:0000256" key="2">
    <source>
        <dbReference type="ARBA" id="ARBA00022692"/>
    </source>
</evidence>
<evidence type="ECO:0000313" key="8">
    <source>
        <dbReference type="Proteomes" id="UP001500880"/>
    </source>
</evidence>
<sequence>MSRQDKREKSRKSRKSKYLKIILGIVLVLFAGTGAYAYSIWNDVKDTVDKKIHKPVDSIEHTPEQKEKITKEETLNILLMGVDERKHDKGRADTLIILSINPNINKMQMISIPRDSRTLIKGMGFKDKINHSYAFGGSDMTISTVENFADIELDYYVKLNMEGLVELVDALGGITVQNKLDWYDSGYYEKGFHYAKGELELNGEQTMGFVRMRYKDPNGDFGRNERQREVIRAIIDKGASIGSITKIDEFLDVIGKNVETNMTFDDMKHLFSDYRSASQNSSSYQVKGNGTYIDDIYYLIVSDQERQKIHEMITEFNQKK</sequence>
<gene>
    <name evidence="7" type="primary">lytR_2</name>
    <name evidence="7" type="ORF">GCM10008986_07740</name>
</gene>
<reference evidence="8" key="1">
    <citation type="journal article" date="2019" name="Int. J. Syst. Evol. Microbiol.">
        <title>The Global Catalogue of Microorganisms (GCM) 10K type strain sequencing project: providing services to taxonomists for standard genome sequencing and annotation.</title>
        <authorList>
            <consortium name="The Broad Institute Genomics Platform"/>
            <consortium name="The Broad Institute Genome Sequencing Center for Infectious Disease"/>
            <person name="Wu L."/>
            <person name="Ma J."/>
        </authorList>
    </citation>
    <scope>NUCLEOTIDE SEQUENCE [LARGE SCALE GENOMIC DNA]</scope>
    <source>
        <strain evidence="8">JCM 12389</strain>
    </source>
</reference>
<dbReference type="NCBIfam" id="TIGR00350">
    <property type="entry name" value="lytR_cpsA_psr"/>
    <property type="match status" value="1"/>
</dbReference>
<dbReference type="InterPro" id="IPR050922">
    <property type="entry name" value="LytR/CpsA/Psr_CW_biosynth"/>
</dbReference>
<dbReference type="RefSeq" id="WP_343837832.1">
    <property type="nucleotide sequence ID" value="NZ_BAAADO010000002.1"/>
</dbReference>
<evidence type="ECO:0000256" key="4">
    <source>
        <dbReference type="ARBA" id="ARBA00022989"/>
    </source>
</evidence>